<keyword evidence="3" id="KW-1185">Reference proteome</keyword>
<dbReference type="PATRIC" id="fig|1201294.9.peg.1008"/>
<reference evidence="3" key="1">
    <citation type="journal article" date="2012" name="J. Bacteriol.">
        <title>Complete genome sequence of the hydrogenotrophic, methanogenic archaeon Methanoculleus bourgensis strain MS2T, isolated from a sewage sludge digester.</title>
        <authorList>
            <person name="Maus I."/>
            <person name="Wibberg D."/>
            <person name="Stantscheff R."/>
            <person name="Eikmeyer F.G."/>
            <person name="Seffner A."/>
            <person name="Boelter J."/>
            <person name="Szczepanowski R."/>
            <person name="Blom J."/>
            <person name="Jaenicke S."/>
            <person name="Konig H."/>
            <person name="Puhler A."/>
            <person name="Schluter A."/>
        </authorList>
    </citation>
    <scope>NUCLEOTIDE SEQUENCE [LARGE SCALE GENOMIC DNA]</scope>
    <source>
        <strain evidence="3">ATCC 43281 / DSM 3045 / OCM 15 / MS2</strain>
    </source>
</reference>
<feature type="coiled-coil region" evidence="1">
    <location>
        <begin position="83"/>
        <end position="110"/>
    </location>
</feature>
<name>I7KC46_METBM</name>
<proteinExistence type="predicted"/>
<protein>
    <submittedName>
        <fullName evidence="2">Uncharacterized protein</fullName>
    </submittedName>
</protein>
<gene>
    <name evidence="2" type="ordered locus">BN140_0918</name>
</gene>
<evidence type="ECO:0000313" key="3">
    <source>
        <dbReference type="Proteomes" id="UP000009007"/>
    </source>
</evidence>
<dbReference type="HOGENOM" id="CLU_1551820_0_0_2"/>
<keyword evidence="1" id="KW-0175">Coiled coil</keyword>
<evidence type="ECO:0000256" key="1">
    <source>
        <dbReference type="SAM" id="Coils"/>
    </source>
</evidence>
<organism evidence="2 3">
    <name type="scientific">Methanoculleus bourgensis (strain ATCC 43281 / DSM 3045 / OCM 15 / MS2)</name>
    <name type="common">Methanogenium bourgense</name>
    <dbReference type="NCBI Taxonomy" id="1201294"/>
    <lineage>
        <taxon>Archaea</taxon>
        <taxon>Methanobacteriati</taxon>
        <taxon>Methanobacteriota</taxon>
        <taxon>Stenosarchaea group</taxon>
        <taxon>Methanomicrobia</taxon>
        <taxon>Methanomicrobiales</taxon>
        <taxon>Methanomicrobiaceae</taxon>
        <taxon>Methanoculleus</taxon>
    </lineage>
</organism>
<accession>I7KC46</accession>
<evidence type="ECO:0000313" key="2">
    <source>
        <dbReference type="EMBL" id="CCJ35841.1"/>
    </source>
</evidence>
<dbReference type="EMBL" id="HE964772">
    <property type="protein sequence ID" value="CCJ35841.1"/>
    <property type="molecule type" value="Genomic_DNA"/>
</dbReference>
<sequence length="172" mass="19102">MLYALLSPFGTVVCSFCTVLPLRPATIGFREIDAGTWKYVQEKSDRSPDTPLSRPAYPVLYGDPLPIAKIDSTSHLIPKSTTMTGIEADVREIKESIRALTEKIDVLLHDRETLAMMKLSEQSLSRFLSEEPDLYTVREGLGAVDLGSVLTGVRGLNSIRQGIDKHQNDRQL</sequence>
<dbReference type="KEGG" id="mbg:BN140_0918"/>
<dbReference type="Proteomes" id="UP000009007">
    <property type="component" value="Chromosome I"/>
</dbReference>
<dbReference type="AlphaFoldDB" id="I7KC46"/>